<evidence type="ECO:0000259" key="6">
    <source>
        <dbReference type="Pfam" id="PF07291"/>
    </source>
</evidence>
<evidence type="ECO:0000256" key="4">
    <source>
        <dbReference type="ARBA" id="ARBA00023136"/>
    </source>
</evidence>
<evidence type="ECO:0000256" key="2">
    <source>
        <dbReference type="ARBA" id="ARBA00022692"/>
    </source>
</evidence>
<keyword evidence="4 5" id="KW-0472">Membrane</keyword>
<comment type="caution">
    <text evidence="7">The sequence shown here is derived from an EMBL/GenBank/DDBJ whole genome shotgun (WGS) entry which is preliminary data.</text>
</comment>
<protein>
    <recommendedName>
        <fullName evidence="6">Methylamine utilisation protein MauE domain-containing protein</fullName>
    </recommendedName>
</protein>
<comment type="subcellular location">
    <subcellularLocation>
        <location evidence="1">Membrane</location>
        <topology evidence="1">Multi-pass membrane protein</topology>
    </subcellularLocation>
</comment>
<feature type="transmembrane region" description="Helical" evidence="5">
    <location>
        <begin position="137"/>
        <end position="157"/>
    </location>
</feature>
<feature type="transmembrane region" description="Helical" evidence="5">
    <location>
        <begin position="67"/>
        <end position="85"/>
    </location>
</feature>
<keyword evidence="8" id="KW-1185">Reference proteome</keyword>
<dbReference type="EMBL" id="SMKE01000127">
    <property type="protein sequence ID" value="TDC00066.1"/>
    <property type="molecule type" value="Genomic_DNA"/>
</dbReference>
<reference evidence="7 8" key="1">
    <citation type="submission" date="2019-02" db="EMBL/GenBank/DDBJ databases">
        <title>Draft genome sequences of novel Actinobacteria.</title>
        <authorList>
            <person name="Sahin N."/>
            <person name="Ay H."/>
            <person name="Saygin H."/>
        </authorList>
    </citation>
    <scope>NUCLEOTIDE SEQUENCE [LARGE SCALE GENOMIC DNA]</scope>
    <source>
        <strain evidence="7 8">JCM 30529</strain>
    </source>
</reference>
<feature type="transmembrane region" description="Helical" evidence="5">
    <location>
        <begin position="44"/>
        <end position="61"/>
    </location>
</feature>
<keyword evidence="3 5" id="KW-1133">Transmembrane helix</keyword>
<evidence type="ECO:0000256" key="1">
    <source>
        <dbReference type="ARBA" id="ARBA00004141"/>
    </source>
</evidence>
<sequence length="193" mass="20142">MDILLAAFRVVAVVVFAISALGKLRAPEVFQGVLADLGLARVRLWWLLIVGAELLTAALMVSPAPSWLSAAAVLTLAAVFAAAGVRAMRLPRPVVCACFGDIGRRPLGRPQLLALPLWTGLAAGVLSWQPASVDERTAVLGTAILIALAVQATPLVLSLRRARADRLATTGGATSGMLENGDQALTFVNLRSS</sequence>
<gene>
    <name evidence="7" type="ORF">E1091_05610</name>
</gene>
<evidence type="ECO:0000313" key="7">
    <source>
        <dbReference type="EMBL" id="TDC00066.1"/>
    </source>
</evidence>
<feature type="transmembrane region" description="Helical" evidence="5">
    <location>
        <begin position="112"/>
        <end position="131"/>
    </location>
</feature>
<dbReference type="Pfam" id="PF07291">
    <property type="entry name" value="MauE"/>
    <property type="match status" value="1"/>
</dbReference>
<feature type="transmembrane region" description="Helical" evidence="5">
    <location>
        <begin position="6"/>
        <end position="24"/>
    </location>
</feature>
<proteinExistence type="predicted"/>
<name>A0ABY2DJ98_9ACTN</name>
<dbReference type="InterPro" id="IPR009908">
    <property type="entry name" value="Methylamine_util_MauE"/>
</dbReference>
<keyword evidence="2 5" id="KW-0812">Transmembrane</keyword>
<feature type="domain" description="Methylamine utilisation protein MauE" evidence="6">
    <location>
        <begin position="1"/>
        <end position="115"/>
    </location>
</feature>
<evidence type="ECO:0000256" key="3">
    <source>
        <dbReference type="ARBA" id="ARBA00022989"/>
    </source>
</evidence>
<organism evidence="7 8">
    <name type="scientific">Micromonospora fluostatini</name>
    <dbReference type="NCBI Taxonomy" id="1629071"/>
    <lineage>
        <taxon>Bacteria</taxon>
        <taxon>Bacillati</taxon>
        <taxon>Actinomycetota</taxon>
        <taxon>Actinomycetes</taxon>
        <taxon>Micromonosporales</taxon>
        <taxon>Micromonosporaceae</taxon>
        <taxon>Micromonospora</taxon>
    </lineage>
</organism>
<accession>A0ABY2DJ98</accession>
<dbReference type="Proteomes" id="UP000295626">
    <property type="component" value="Unassembled WGS sequence"/>
</dbReference>
<evidence type="ECO:0000256" key="5">
    <source>
        <dbReference type="SAM" id="Phobius"/>
    </source>
</evidence>
<evidence type="ECO:0000313" key="8">
    <source>
        <dbReference type="Proteomes" id="UP000295626"/>
    </source>
</evidence>